<dbReference type="PANTHER" id="PTHR22916">
    <property type="entry name" value="GLYCOSYLTRANSFERASE"/>
    <property type="match status" value="1"/>
</dbReference>
<dbReference type="PANTHER" id="PTHR22916:SF67">
    <property type="entry name" value="COLANIC ACID BIOSYNTHESIS GLYCOSYL TRANSFERASE WCAE-RELATED"/>
    <property type="match status" value="1"/>
</dbReference>
<evidence type="ECO:0000256" key="1">
    <source>
        <dbReference type="SAM" id="Phobius"/>
    </source>
</evidence>
<reference evidence="3 4" key="1">
    <citation type="submission" date="2018-06" db="EMBL/GenBank/DDBJ databases">
        <title>Genomic Encyclopedia of Archaeal and Bacterial Type Strains, Phase II (KMG-II): from individual species to whole genera.</title>
        <authorList>
            <person name="Goeker M."/>
        </authorList>
    </citation>
    <scope>NUCLEOTIDE SEQUENCE [LARGE SCALE GENOMIC DNA]</scope>
    <source>
        <strain evidence="3 4">DSM 6779</strain>
    </source>
</reference>
<evidence type="ECO:0000313" key="4">
    <source>
        <dbReference type="Proteomes" id="UP000249239"/>
    </source>
</evidence>
<organism evidence="3 4">
    <name type="scientific">Breznakibacter xylanolyticus</name>
    <dbReference type="NCBI Taxonomy" id="990"/>
    <lineage>
        <taxon>Bacteria</taxon>
        <taxon>Pseudomonadati</taxon>
        <taxon>Bacteroidota</taxon>
        <taxon>Bacteroidia</taxon>
        <taxon>Marinilabiliales</taxon>
        <taxon>Marinilabiliaceae</taxon>
        <taxon>Breznakibacter</taxon>
    </lineage>
</organism>
<dbReference type="RefSeq" id="WP_111444429.1">
    <property type="nucleotide sequence ID" value="NZ_QKZK01000004.1"/>
</dbReference>
<keyword evidence="1" id="KW-0812">Transmembrane</keyword>
<protein>
    <submittedName>
        <fullName evidence="3">Glycosyl transferase family 2</fullName>
    </submittedName>
</protein>
<feature type="domain" description="Glycosyltransferase 2-like" evidence="2">
    <location>
        <begin position="7"/>
        <end position="134"/>
    </location>
</feature>
<sequence>MTQPVISIITIVYNGAATLEKTIQSVAALHYKGIEYIVVDGGSRDGTLDIIRRHEASITRWISEPDRGLYDAMNKGIDLATGDYLWFINSGDEPASPDVIERMLTACPNADVYYGDTMMIDDNGQALGKRRLTPPAKLTWRDFRNGMRVSHQSFICKKTLAPYYNLQYHFSADYEWCLLVLKKSQHICNTQLVLSHFLDGGLTKKNIVPGLKERFRIMRQHFGLLPTIATHIPLGINLIGYILRHKRF</sequence>
<comment type="caution">
    <text evidence="3">The sequence shown here is derived from an EMBL/GenBank/DDBJ whole genome shotgun (WGS) entry which is preliminary data.</text>
</comment>
<dbReference type="AlphaFoldDB" id="A0A2W7NS49"/>
<keyword evidence="1" id="KW-0472">Membrane</keyword>
<proteinExistence type="predicted"/>
<dbReference type="Proteomes" id="UP000249239">
    <property type="component" value="Unassembled WGS sequence"/>
</dbReference>
<name>A0A2W7NS49_9BACT</name>
<dbReference type="Gene3D" id="3.90.550.10">
    <property type="entry name" value="Spore Coat Polysaccharide Biosynthesis Protein SpsA, Chain A"/>
    <property type="match status" value="1"/>
</dbReference>
<gene>
    <name evidence="3" type="ORF">LX69_00711</name>
</gene>
<dbReference type="EMBL" id="QKZK01000004">
    <property type="protein sequence ID" value="PZX19444.1"/>
    <property type="molecule type" value="Genomic_DNA"/>
</dbReference>
<keyword evidence="4" id="KW-1185">Reference proteome</keyword>
<keyword evidence="3" id="KW-0808">Transferase</keyword>
<evidence type="ECO:0000259" key="2">
    <source>
        <dbReference type="Pfam" id="PF00535"/>
    </source>
</evidence>
<dbReference type="GO" id="GO:0016758">
    <property type="term" value="F:hexosyltransferase activity"/>
    <property type="evidence" value="ECO:0007669"/>
    <property type="project" value="UniProtKB-ARBA"/>
</dbReference>
<feature type="transmembrane region" description="Helical" evidence="1">
    <location>
        <begin position="222"/>
        <end position="243"/>
    </location>
</feature>
<keyword evidence="1" id="KW-1133">Transmembrane helix</keyword>
<dbReference type="InterPro" id="IPR001173">
    <property type="entry name" value="Glyco_trans_2-like"/>
</dbReference>
<dbReference type="SUPFAM" id="SSF53448">
    <property type="entry name" value="Nucleotide-diphospho-sugar transferases"/>
    <property type="match status" value="1"/>
</dbReference>
<dbReference type="CDD" id="cd06433">
    <property type="entry name" value="GT_2_WfgS_like"/>
    <property type="match status" value="1"/>
</dbReference>
<evidence type="ECO:0000313" key="3">
    <source>
        <dbReference type="EMBL" id="PZX19444.1"/>
    </source>
</evidence>
<dbReference type="OrthoDB" id="9788101at2"/>
<dbReference type="InterPro" id="IPR029044">
    <property type="entry name" value="Nucleotide-diphossugar_trans"/>
</dbReference>
<dbReference type="Pfam" id="PF00535">
    <property type="entry name" value="Glycos_transf_2"/>
    <property type="match status" value="1"/>
</dbReference>
<accession>A0A2W7NS49</accession>